<evidence type="ECO:0000313" key="1">
    <source>
        <dbReference type="EMBL" id="PNF31701.1"/>
    </source>
</evidence>
<protein>
    <submittedName>
        <fullName evidence="1">Uncharacterized protein</fullName>
    </submittedName>
</protein>
<keyword evidence="2" id="KW-1185">Reference proteome</keyword>
<gene>
    <name evidence="1" type="ORF">B7P43_G13378</name>
</gene>
<dbReference type="InParanoid" id="A0A2J7QSY2"/>
<dbReference type="EMBL" id="NEVH01011205">
    <property type="protein sequence ID" value="PNF31701.1"/>
    <property type="molecule type" value="Genomic_DNA"/>
</dbReference>
<reference evidence="1 2" key="1">
    <citation type="submission" date="2017-12" db="EMBL/GenBank/DDBJ databases">
        <title>Hemimetabolous genomes reveal molecular basis of termite eusociality.</title>
        <authorList>
            <person name="Harrison M.C."/>
            <person name="Jongepier E."/>
            <person name="Robertson H.M."/>
            <person name="Arning N."/>
            <person name="Bitard-Feildel T."/>
            <person name="Chao H."/>
            <person name="Childers C.P."/>
            <person name="Dinh H."/>
            <person name="Doddapaneni H."/>
            <person name="Dugan S."/>
            <person name="Gowin J."/>
            <person name="Greiner C."/>
            <person name="Han Y."/>
            <person name="Hu H."/>
            <person name="Hughes D.S.T."/>
            <person name="Huylmans A.-K."/>
            <person name="Kemena C."/>
            <person name="Kremer L.P.M."/>
            <person name="Lee S.L."/>
            <person name="Lopez-Ezquerra A."/>
            <person name="Mallet L."/>
            <person name="Monroy-Kuhn J.M."/>
            <person name="Moser A."/>
            <person name="Murali S.C."/>
            <person name="Muzny D.M."/>
            <person name="Otani S."/>
            <person name="Piulachs M.-D."/>
            <person name="Poelchau M."/>
            <person name="Qu J."/>
            <person name="Schaub F."/>
            <person name="Wada-Katsumata A."/>
            <person name="Worley K.C."/>
            <person name="Xie Q."/>
            <person name="Ylla G."/>
            <person name="Poulsen M."/>
            <person name="Gibbs R.A."/>
            <person name="Schal C."/>
            <person name="Richards S."/>
            <person name="Belles X."/>
            <person name="Korb J."/>
            <person name="Bornberg-Bauer E."/>
        </authorList>
    </citation>
    <scope>NUCLEOTIDE SEQUENCE [LARGE SCALE GENOMIC DNA]</scope>
    <source>
        <tissue evidence="1">Whole body</tissue>
    </source>
</reference>
<organism evidence="1 2">
    <name type="scientific">Cryptotermes secundus</name>
    <dbReference type="NCBI Taxonomy" id="105785"/>
    <lineage>
        <taxon>Eukaryota</taxon>
        <taxon>Metazoa</taxon>
        <taxon>Ecdysozoa</taxon>
        <taxon>Arthropoda</taxon>
        <taxon>Hexapoda</taxon>
        <taxon>Insecta</taxon>
        <taxon>Pterygota</taxon>
        <taxon>Neoptera</taxon>
        <taxon>Polyneoptera</taxon>
        <taxon>Dictyoptera</taxon>
        <taxon>Blattodea</taxon>
        <taxon>Blattoidea</taxon>
        <taxon>Termitoidae</taxon>
        <taxon>Kalotermitidae</taxon>
        <taxon>Cryptotermitinae</taxon>
        <taxon>Cryptotermes</taxon>
    </lineage>
</organism>
<comment type="caution">
    <text evidence="1">The sequence shown here is derived from an EMBL/GenBank/DDBJ whole genome shotgun (WGS) entry which is preliminary data.</text>
</comment>
<evidence type="ECO:0000313" key="2">
    <source>
        <dbReference type="Proteomes" id="UP000235965"/>
    </source>
</evidence>
<name>A0A2J7QSY2_9NEOP</name>
<sequence length="132" mass="15490">MFHHQNERQIHNVKISNGVYKYVEESTHLGALLLNEICIYEEIRNGQGGYLGKACYHYVENLLSSRLSKNVKIKIYKIIIVWKGRENSYIMWNLVTSSHREIGWSCMDNIHLAQDRGQWLALMKRVTSLRVP</sequence>
<dbReference type="Proteomes" id="UP000235965">
    <property type="component" value="Unassembled WGS sequence"/>
</dbReference>
<proteinExistence type="predicted"/>
<accession>A0A2J7QSY2</accession>
<dbReference type="AlphaFoldDB" id="A0A2J7QSY2"/>